<name>A0A6N3DB68_9CLOT</name>
<gene>
    <name evidence="1" type="ORF">CTLFYP3_01885</name>
</gene>
<dbReference type="AlphaFoldDB" id="A0A6N3DB68"/>
<reference evidence="1" key="1">
    <citation type="submission" date="2019-11" db="EMBL/GenBank/DDBJ databases">
        <authorList>
            <person name="Feng L."/>
        </authorList>
    </citation>
    <scope>NUCLEOTIDE SEQUENCE</scope>
    <source>
        <strain evidence="1">CTertiumLFYP3</strain>
    </source>
</reference>
<protein>
    <submittedName>
        <fullName evidence="1">Uncharacterized protein</fullName>
    </submittedName>
</protein>
<dbReference type="RefSeq" id="WP_156626351.1">
    <property type="nucleotide sequence ID" value="NZ_CACRTO010000019.1"/>
</dbReference>
<proteinExistence type="predicted"/>
<accession>A0A6N3DB68</accession>
<dbReference type="EMBL" id="CACRTO010000019">
    <property type="protein sequence ID" value="VYU25685.1"/>
    <property type="molecule type" value="Genomic_DNA"/>
</dbReference>
<sequence>MNKLFQIEDLSFYKEDFLDNIDEFEDIIDIIKELSSELSYEEIEVVGINDCCEKTNKNYIIEIQGFINEEDSFITKKEAEELSKNGELGLLDLFVIRIYKCLECSKWIIDILE</sequence>
<organism evidence="1">
    <name type="scientific">Clostridium tertium</name>
    <dbReference type="NCBI Taxonomy" id="1559"/>
    <lineage>
        <taxon>Bacteria</taxon>
        <taxon>Bacillati</taxon>
        <taxon>Bacillota</taxon>
        <taxon>Clostridia</taxon>
        <taxon>Eubacteriales</taxon>
        <taxon>Clostridiaceae</taxon>
        <taxon>Clostridium</taxon>
    </lineage>
</organism>
<evidence type="ECO:0000313" key="1">
    <source>
        <dbReference type="EMBL" id="VYU25685.1"/>
    </source>
</evidence>